<organism evidence="1">
    <name type="scientific">marine metagenome</name>
    <dbReference type="NCBI Taxonomy" id="408172"/>
    <lineage>
        <taxon>unclassified sequences</taxon>
        <taxon>metagenomes</taxon>
        <taxon>ecological metagenomes</taxon>
    </lineage>
</organism>
<reference evidence="1" key="1">
    <citation type="submission" date="2018-05" db="EMBL/GenBank/DDBJ databases">
        <authorList>
            <person name="Lanie J.A."/>
            <person name="Ng W.-L."/>
            <person name="Kazmierczak K.M."/>
            <person name="Andrzejewski T.M."/>
            <person name="Davidsen T.M."/>
            <person name="Wayne K.J."/>
            <person name="Tettelin H."/>
            <person name="Glass J.I."/>
            <person name="Rusch D."/>
            <person name="Podicherti R."/>
            <person name="Tsui H.-C.T."/>
            <person name="Winkler M.E."/>
        </authorList>
    </citation>
    <scope>NUCLEOTIDE SEQUENCE</scope>
</reference>
<name>A0A382WUT5_9ZZZZ</name>
<feature type="non-terminal residue" evidence="1">
    <location>
        <position position="1"/>
    </location>
</feature>
<gene>
    <name evidence="1" type="ORF">METZ01_LOCUS414862</name>
</gene>
<dbReference type="AlphaFoldDB" id="A0A382WUT5"/>
<accession>A0A382WUT5</accession>
<proteinExistence type="predicted"/>
<dbReference type="EMBL" id="UINC01162316">
    <property type="protein sequence ID" value="SVD62008.1"/>
    <property type="molecule type" value="Genomic_DNA"/>
</dbReference>
<sequence>VSDSKLNQGSEINELVNNRNKWLFVNPHISRYLDNRNNSLLIPSGNIWYSPLKVYPRYIYNLLKLAYFLVKQLFSDKTSFQTKSAHILFSTGEGHDLKNYNKFFLDSNVEVIHLEAFNTNQKINLNIVKIKSAFSFFLENLRETSNILKLKLPQELRRKIINHSLPQLAIYSYFCAFLSAIKEQIPNVKIFHTGAIFLSVAATRAGIETVYLAHGLEEKQNIVSFPFFNQ</sequence>
<protein>
    <submittedName>
        <fullName evidence="1">Uncharacterized protein</fullName>
    </submittedName>
</protein>
<feature type="non-terminal residue" evidence="1">
    <location>
        <position position="230"/>
    </location>
</feature>
<evidence type="ECO:0000313" key="1">
    <source>
        <dbReference type="EMBL" id="SVD62008.1"/>
    </source>
</evidence>